<organism evidence="3 4">
    <name type="scientific">Bavariicoccus seileri</name>
    <dbReference type="NCBI Taxonomy" id="549685"/>
    <lineage>
        <taxon>Bacteria</taxon>
        <taxon>Bacillati</taxon>
        <taxon>Bacillota</taxon>
        <taxon>Bacilli</taxon>
        <taxon>Lactobacillales</taxon>
        <taxon>Enterococcaceae</taxon>
        <taxon>Bavariicoccus</taxon>
    </lineage>
</organism>
<feature type="compositionally biased region" description="Low complexity" evidence="1">
    <location>
        <begin position="58"/>
        <end position="74"/>
    </location>
</feature>
<reference evidence="3 4" key="1">
    <citation type="journal article" date="2018" name="Nat. Biotechnol.">
        <title>A standardized bacterial taxonomy based on genome phylogeny substantially revises the tree of life.</title>
        <authorList>
            <person name="Parks D.H."/>
            <person name="Chuvochina M."/>
            <person name="Waite D.W."/>
            <person name="Rinke C."/>
            <person name="Skarshewski A."/>
            <person name="Chaumeil P.A."/>
            <person name="Hugenholtz P."/>
        </authorList>
    </citation>
    <scope>NUCLEOTIDE SEQUENCE [LARGE SCALE GENOMIC DNA]</scope>
    <source>
        <strain evidence="3">UBA11306</strain>
    </source>
</reference>
<keyword evidence="2" id="KW-0732">Signal</keyword>
<sequence>MKRSKWLLMLTMSSSLLLYGCQAQADNSADNTGDTTKVVENQNKDYEEGSDANDSDQTDSSSSDDSSNASGTSDDTSENGNGNDSSDTTEDTTDSSETKSSSDLSESKIEEWIVDYINSKPNQPTTFTADDFKFNFSDVDADGNKGIEVRENHDSETNKELGADPTTSPLAGMFRVTKDGALQYMDTAKGPDYITVGSEFPTID</sequence>
<feature type="region of interest" description="Disordered" evidence="1">
    <location>
        <begin position="149"/>
        <end position="171"/>
    </location>
</feature>
<gene>
    <name evidence="3" type="ORF">DIW15_05165</name>
</gene>
<dbReference type="PROSITE" id="PS51257">
    <property type="entry name" value="PROKAR_LIPOPROTEIN"/>
    <property type="match status" value="1"/>
</dbReference>
<feature type="chain" id="PRO_5017725738" evidence="2">
    <location>
        <begin position="26"/>
        <end position="204"/>
    </location>
</feature>
<dbReference type="EMBL" id="DQHO01000033">
    <property type="protein sequence ID" value="HCS94078.1"/>
    <property type="molecule type" value="Genomic_DNA"/>
</dbReference>
<evidence type="ECO:0000313" key="3">
    <source>
        <dbReference type="EMBL" id="HCS94078.1"/>
    </source>
</evidence>
<dbReference type="AlphaFoldDB" id="A0A3D4S662"/>
<proteinExistence type="predicted"/>
<feature type="compositionally biased region" description="Basic and acidic residues" evidence="1">
    <location>
        <begin position="149"/>
        <end position="162"/>
    </location>
</feature>
<dbReference type="Proteomes" id="UP000262195">
    <property type="component" value="Unassembled WGS sequence"/>
</dbReference>
<feature type="signal peptide" evidence="2">
    <location>
        <begin position="1"/>
        <end position="25"/>
    </location>
</feature>
<protein>
    <submittedName>
        <fullName evidence="3">Uncharacterized protein</fullName>
    </submittedName>
</protein>
<evidence type="ECO:0000313" key="4">
    <source>
        <dbReference type="Proteomes" id="UP000262195"/>
    </source>
</evidence>
<accession>A0A3D4S662</accession>
<evidence type="ECO:0000256" key="1">
    <source>
        <dbReference type="SAM" id="MobiDB-lite"/>
    </source>
</evidence>
<dbReference type="STRING" id="1121105.GCA_000421665_02023"/>
<evidence type="ECO:0000256" key="2">
    <source>
        <dbReference type="SAM" id="SignalP"/>
    </source>
</evidence>
<feature type="region of interest" description="Disordered" evidence="1">
    <location>
        <begin position="26"/>
        <end position="108"/>
    </location>
</feature>
<name>A0A3D4S662_9ENTE</name>
<comment type="caution">
    <text evidence="3">The sequence shown here is derived from an EMBL/GenBank/DDBJ whole genome shotgun (WGS) entry which is preliminary data.</text>
</comment>
<feature type="compositionally biased region" description="Acidic residues" evidence="1">
    <location>
        <begin position="48"/>
        <end position="57"/>
    </location>
</feature>
<feature type="compositionally biased region" description="Polar residues" evidence="1">
    <location>
        <begin position="26"/>
        <end position="41"/>
    </location>
</feature>